<dbReference type="InterPro" id="IPR036250">
    <property type="entry name" value="AcylCo_DH-like_C"/>
</dbReference>
<evidence type="ECO:0000256" key="2">
    <source>
        <dbReference type="ARBA" id="ARBA00022827"/>
    </source>
</evidence>
<accession>A0A8E1W1R2</accession>
<reference evidence="5 6" key="1">
    <citation type="submission" date="2020-08" db="EMBL/GenBank/DDBJ databases">
        <title>Amycolatopsis echigonensis JCM 21831.</title>
        <authorList>
            <person name="Tedsree N."/>
            <person name="Kuncharoen N."/>
            <person name="Likhitwitayawuid K."/>
            <person name="Tanasupawat S."/>
        </authorList>
    </citation>
    <scope>NUCLEOTIDE SEQUENCE [LARGE SCALE GENOMIC DNA]</scope>
    <source>
        <strain evidence="5 6">JCM 21831</strain>
    </source>
</reference>
<comment type="caution">
    <text evidence="5">The sequence shown here is derived from an EMBL/GenBank/DDBJ whole genome shotgun (WGS) entry which is preliminary data.</text>
</comment>
<dbReference type="RefSeq" id="WP_183125190.1">
    <property type="nucleotide sequence ID" value="NZ_JACJHR010000037.1"/>
</dbReference>
<evidence type="ECO:0000256" key="1">
    <source>
        <dbReference type="ARBA" id="ARBA00022630"/>
    </source>
</evidence>
<proteinExistence type="predicted"/>
<evidence type="ECO:0000259" key="4">
    <source>
        <dbReference type="Pfam" id="PF00441"/>
    </source>
</evidence>
<dbReference type="Pfam" id="PF00441">
    <property type="entry name" value="Acyl-CoA_dh_1"/>
    <property type="match status" value="1"/>
</dbReference>
<evidence type="ECO:0000313" key="6">
    <source>
        <dbReference type="Proteomes" id="UP000550260"/>
    </source>
</evidence>
<dbReference type="GO" id="GO:0003995">
    <property type="term" value="F:acyl-CoA dehydrogenase activity"/>
    <property type="evidence" value="ECO:0007669"/>
    <property type="project" value="TreeGrafter"/>
</dbReference>
<sequence length="286" mass="30250">MSTKPSEVGELGAEALRDLVRRATSGSPVATYAEAESPIAWDVLASGGWDQLGADDSASLRDLVEIARAWGYGCIPLPFIPSLMAKRHFAAAAAHEGPVTLSLPLEGTSDGYVPFGRVDGIRLVLGDGELTEVPTGRPDKLAIVSRGIEIDARTALPRTAAQEIAVVVAAEVTGGAERLLADSVAFAREREQFGKPVGSFQAVKHHLADAAIAAELAETAVIWASERPAEAFRGALFAVSRAVDLAELAIQVHGGLGFTWEMGLHFPLRQMMLARELIVGLESEHA</sequence>
<dbReference type="SUPFAM" id="SSF47203">
    <property type="entry name" value="Acyl-CoA dehydrogenase C-terminal domain-like"/>
    <property type="match status" value="1"/>
</dbReference>
<gene>
    <name evidence="5" type="ORF">H5411_24865</name>
</gene>
<dbReference type="Gene3D" id="1.20.140.10">
    <property type="entry name" value="Butyryl-CoA Dehydrogenase, subunit A, domain 3"/>
    <property type="match status" value="1"/>
</dbReference>
<dbReference type="EMBL" id="JACJHR010000037">
    <property type="protein sequence ID" value="MBB2502357.1"/>
    <property type="molecule type" value="Genomic_DNA"/>
</dbReference>
<name>A0A8E1W1R2_9PSEU</name>
<dbReference type="InterPro" id="IPR009075">
    <property type="entry name" value="AcylCo_DH/oxidase_C"/>
</dbReference>
<dbReference type="PANTHER" id="PTHR43884">
    <property type="entry name" value="ACYL-COA DEHYDROGENASE"/>
    <property type="match status" value="1"/>
</dbReference>
<keyword evidence="3" id="KW-0560">Oxidoreductase</keyword>
<dbReference type="AlphaFoldDB" id="A0A8E1W1R2"/>
<keyword evidence="2" id="KW-0274">FAD</keyword>
<evidence type="ECO:0000313" key="5">
    <source>
        <dbReference type="EMBL" id="MBB2502357.1"/>
    </source>
</evidence>
<organism evidence="5 6">
    <name type="scientific">Amycolatopsis echigonensis</name>
    <dbReference type="NCBI Taxonomy" id="2576905"/>
    <lineage>
        <taxon>Bacteria</taxon>
        <taxon>Bacillati</taxon>
        <taxon>Actinomycetota</taxon>
        <taxon>Actinomycetes</taxon>
        <taxon>Pseudonocardiales</taxon>
        <taxon>Pseudonocardiaceae</taxon>
        <taxon>Amycolatopsis</taxon>
    </lineage>
</organism>
<evidence type="ECO:0000256" key="3">
    <source>
        <dbReference type="ARBA" id="ARBA00023002"/>
    </source>
</evidence>
<dbReference type="PANTHER" id="PTHR43884:SF20">
    <property type="entry name" value="ACYL-COA DEHYDROGENASE FADE28"/>
    <property type="match status" value="1"/>
</dbReference>
<keyword evidence="1" id="KW-0285">Flavoprotein</keyword>
<feature type="domain" description="Acyl-CoA dehydrogenase/oxidase C-terminal" evidence="4">
    <location>
        <begin position="166"/>
        <end position="274"/>
    </location>
</feature>
<protein>
    <submittedName>
        <fullName evidence="5">Acyl-CoA/acyl-ACP dehydrogenase</fullName>
    </submittedName>
</protein>
<dbReference type="Proteomes" id="UP000550260">
    <property type="component" value="Unassembled WGS sequence"/>
</dbReference>